<reference evidence="1 2" key="1">
    <citation type="journal article" date="2022" name="Plant J.">
        <title>Chromosome-level genome of Camellia lanceoleosa provides a valuable resource for understanding genome evolution and self-incompatibility.</title>
        <authorList>
            <person name="Gong W."/>
            <person name="Xiao S."/>
            <person name="Wang L."/>
            <person name="Liao Z."/>
            <person name="Chang Y."/>
            <person name="Mo W."/>
            <person name="Hu G."/>
            <person name="Li W."/>
            <person name="Zhao G."/>
            <person name="Zhu H."/>
            <person name="Hu X."/>
            <person name="Ji K."/>
            <person name="Xiang X."/>
            <person name="Song Q."/>
            <person name="Yuan D."/>
            <person name="Jin S."/>
            <person name="Zhang L."/>
        </authorList>
    </citation>
    <scope>NUCLEOTIDE SEQUENCE [LARGE SCALE GENOMIC DNA]</scope>
    <source>
        <strain evidence="1">SQ_2022a</strain>
    </source>
</reference>
<dbReference type="Proteomes" id="UP001060215">
    <property type="component" value="Chromosome 10"/>
</dbReference>
<proteinExistence type="predicted"/>
<evidence type="ECO:0000313" key="2">
    <source>
        <dbReference type="Proteomes" id="UP001060215"/>
    </source>
</evidence>
<sequence length="869" mass="98289">MYREIGDLCFGVTDTPISAVRSRNLSKGVCNLLEAMKCFMFYNGEKKEEPKPKSEFNNVSDTSTESIGRSPLPSLSQRPSNLRVFTFSELKTATNNFNRTLKIGEGGFGCVYKGVIKSSEDPQKTLDVAVKQLGRRGTQGHKEWVTEVNVLGVVEHPNLVKLVGYCAEDDERGIQRLLVYEYMPNRSVDDHLSTRMETPLPWSMRLKVAQDAARGLAYLHEGMEFQIIFRDFKSSNILLDEQWNAKLSDFGLARFGPPDGRTHVSTAVVGTLGYAAPEYIQTGRLTFKNDIWSYGVFIFELLTGRRPLDRNKPKNEQKLLEWVRPYVSDTKKFKQILDPRLEWNGSLKSALNLASVANRCLIRNAKSRPKMSEVLEMVNRIVEASQEIRTSRQPVRSSMLMETSGDKVKALKQSIRHSIPNPSLRLSSLTTCSIFNTGILYINPSNSPLPISLSLSPSLSLVSSYGLNVTGNQLKEAHIHAWRNLYVLSYLKINNLTSLESTSKYLKVTRKGQFQCSGEADNFLTGKIAGEVNMSEPDSDVVRWGLHFLDVDQIFNSNYYGDNSRGDGSICHDQYTRDNSYDTECSNVENDEIIAHALQEELSQLSIEEASESSHAREEHLQASTRNHYSGYEGGQAEAEAEADDMGPSSSCSSPGGKSYDGEEYSYNLEIADDSALDGEVGKRLHEIIPVPHVPRINGEIPTIDEATSDHQRLLDRLQLYDLVEHKIKGDGNCQFRALSDQFYRTSKLHRYVRKQVVNQLKSHREMYEGYVPMEYGDYLKKMSKSGEWGDHVTLQAAADSYGVKIFVVTSFKDTCSIEILPKVQNSNRVIFLSFWAEVHYNSIYPQGELLPSDSKRKKRWWRPFGHRH</sequence>
<dbReference type="EMBL" id="CM045767">
    <property type="protein sequence ID" value="KAI7997006.1"/>
    <property type="molecule type" value="Genomic_DNA"/>
</dbReference>
<keyword evidence="1" id="KW-0418">Kinase</keyword>
<organism evidence="1 2">
    <name type="scientific">Camellia lanceoleosa</name>
    <dbReference type="NCBI Taxonomy" id="1840588"/>
    <lineage>
        <taxon>Eukaryota</taxon>
        <taxon>Viridiplantae</taxon>
        <taxon>Streptophyta</taxon>
        <taxon>Embryophyta</taxon>
        <taxon>Tracheophyta</taxon>
        <taxon>Spermatophyta</taxon>
        <taxon>Magnoliopsida</taxon>
        <taxon>eudicotyledons</taxon>
        <taxon>Gunneridae</taxon>
        <taxon>Pentapetalae</taxon>
        <taxon>asterids</taxon>
        <taxon>Ericales</taxon>
        <taxon>Theaceae</taxon>
        <taxon>Camellia</taxon>
    </lineage>
</organism>
<protein>
    <submittedName>
        <fullName evidence="1">Serine/threonine-protein kinase PCRK1</fullName>
    </submittedName>
</protein>
<accession>A0ACC0GAE0</accession>
<keyword evidence="2" id="KW-1185">Reference proteome</keyword>
<keyword evidence="1" id="KW-0808">Transferase</keyword>
<name>A0ACC0GAE0_9ERIC</name>
<evidence type="ECO:0000313" key="1">
    <source>
        <dbReference type="EMBL" id="KAI7997006.1"/>
    </source>
</evidence>
<gene>
    <name evidence="1" type="ORF">LOK49_LG10G01676</name>
</gene>
<comment type="caution">
    <text evidence="1">The sequence shown here is derived from an EMBL/GenBank/DDBJ whole genome shotgun (WGS) entry which is preliminary data.</text>
</comment>